<reference evidence="1" key="1">
    <citation type="submission" date="2018-05" db="EMBL/GenBank/DDBJ databases">
        <title>Draft genome of Mucuna pruriens seed.</title>
        <authorList>
            <person name="Nnadi N.E."/>
            <person name="Vos R."/>
            <person name="Hasami M.H."/>
            <person name="Devisetty U.K."/>
            <person name="Aguiy J.C."/>
        </authorList>
    </citation>
    <scope>NUCLEOTIDE SEQUENCE [LARGE SCALE GENOMIC DNA]</scope>
    <source>
        <strain evidence="1">JCA_2017</strain>
    </source>
</reference>
<dbReference type="AlphaFoldDB" id="A0A371HTC4"/>
<keyword evidence="2" id="KW-1185">Reference proteome</keyword>
<dbReference type="Gene3D" id="2.40.70.10">
    <property type="entry name" value="Acid Proteases"/>
    <property type="match status" value="1"/>
</dbReference>
<accession>A0A371HTC4</accession>
<dbReference type="PANTHER" id="PTHR33067:SF15">
    <property type="entry name" value="RNA-DIRECTED DNA POLYMERASE"/>
    <property type="match status" value="1"/>
</dbReference>
<proteinExistence type="predicted"/>
<feature type="non-terminal residue" evidence="1">
    <location>
        <position position="1"/>
    </location>
</feature>
<name>A0A371HTC4_MUCPR</name>
<organism evidence="1 2">
    <name type="scientific">Mucuna pruriens</name>
    <name type="common">Velvet bean</name>
    <name type="synonym">Dolichos pruriens</name>
    <dbReference type="NCBI Taxonomy" id="157652"/>
    <lineage>
        <taxon>Eukaryota</taxon>
        <taxon>Viridiplantae</taxon>
        <taxon>Streptophyta</taxon>
        <taxon>Embryophyta</taxon>
        <taxon>Tracheophyta</taxon>
        <taxon>Spermatophyta</taxon>
        <taxon>Magnoliopsida</taxon>
        <taxon>eudicotyledons</taxon>
        <taxon>Gunneridae</taxon>
        <taxon>Pentapetalae</taxon>
        <taxon>rosids</taxon>
        <taxon>fabids</taxon>
        <taxon>Fabales</taxon>
        <taxon>Fabaceae</taxon>
        <taxon>Papilionoideae</taxon>
        <taxon>50 kb inversion clade</taxon>
        <taxon>NPAAA clade</taxon>
        <taxon>indigoferoid/millettioid clade</taxon>
        <taxon>Phaseoleae</taxon>
        <taxon>Mucuna</taxon>
    </lineage>
</organism>
<gene>
    <name evidence="1" type="ORF">CR513_10053</name>
</gene>
<dbReference type="CDD" id="cd00303">
    <property type="entry name" value="retropepsin_like"/>
    <property type="match status" value="1"/>
</dbReference>
<protein>
    <submittedName>
        <fullName evidence="1">Uncharacterized protein</fullName>
    </submittedName>
</protein>
<dbReference type="PANTHER" id="PTHR33067">
    <property type="entry name" value="RNA-DIRECTED DNA POLYMERASE-RELATED"/>
    <property type="match status" value="1"/>
</dbReference>
<evidence type="ECO:0000313" key="2">
    <source>
        <dbReference type="Proteomes" id="UP000257109"/>
    </source>
</evidence>
<dbReference type="EMBL" id="QJKJ01001761">
    <property type="protein sequence ID" value="RDY06033.1"/>
    <property type="molecule type" value="Genomic_DNA"/>
</dbReference>
<dbReference type="InterPro" id="IPR021109">
    <property type="entry name" value="Peptidase_aspartic_dom_sf"/>
</dbReference>
<sequence length="295" mass="33503">MGGVVSVLIKNEKFTIRSQQALPKKCRDPKIFSVPCTIGDCTFTNAMLDLGAINVMSSSIYKSLNFGDLEPMGMMIQLANRSILEDVLVQVNELIFPTNFYVLNMEDEKSGKGSTLILGQPLLITGRTKIDVHVGTLSMEFGDYLVQFNIFEAMKHPTKDHSLFGNIIDELVKEYMQLRTSSFEISNFVELLDVIDYFDSVTEVSDSVNMPNMQDLSDSMDNIVDLANLYAYLEDNQHFLVIIANNLHQEQEEKLLNILRKHKKKIGWTLSDLSGIIPSIYMHKILLEEEPRPIR</sequence>
<dbReference type="Proteomes" id="UP000257109">
    <property type="component" value="Unassembled WGS sequence"/>
</dbReference>
<evidence type="ECO:0000313" key="1">
    <source>
        <dbReference type="EMBL" id="RDY06033.1"/>
    </source>
</evidence>
<comment type="caution">
    <text evidence="1">The sequence shown here is derived from an EMBL/GenBank/DDBJ whole genome shotgun (WGS) entry which is preliminary data.</text>
</comment>